<evidence type="ECO:0000313" key="1">
    <source>
        <dbReference type="EMBL" id="EGR30233.1"/>
    </source>
</evidence>
<evidence type="ECO:0000313" key="2">
    <source>
        <dbReference type="Proteomes" id="UP000008983"/>
    </source>
</evidence>
<reference evidence="1 2" key="1">
    <citation type="submission" date="2011-07" db="EMBL/GenBank/DDBJ databases">
        <authorList>
            <person name="Coyne R."/>
            <person name="Brami D."/>
            <person name="Johnson J."/>
            <person name="Hostetler J."/>
            <person name="Hannick L."/>
            <person name="Clark T."/>
            <person name="Cassidy-Hanley D."/>
            <person name="Inman J."/>
        </authorList>
    </citation>
    <scope>NUCLEOTIDE SEQUENCE [LARGE SCALE GENOMIC DNA]</scope>
    <source>
        <strain evidence="1 2">G5</strain>
    </source>
</reference>
<dbReference type="RefSeq" id="XP_004031829.1">
    <property type="nucleotide sequence ID" value="XM_004031781.1"/>
</dbReference>
<accession>G0QX22</accession>
<gene>
    <name evidence="1" type="ORF">IMG5_137290</name>
</gene>
<proteinExistence type="predicted"/>
<organism evidence="1 2">
    <name type="scientific">Ichthyophthirius multifiliis</name>
    <name type="common">White spot disease agent</name>
    <name type="synonym">Ich</name>
    <dbReference type="NCBI Taxonomy" id="5932"/>
    <lineage>
        <taxon>Eukaryota</taxon>
        <taxon>Sar</taxon>
        <taxon>Alveolata</taxon>
        <taxon>Ciliophora</taxon>
        <taxon>Intramacronucleata</taxon>
        <taxon>Oligohymenophorea</taxon>
        <taxon>Hymenostomatida</taxon>
        <taxon>Ophryoglenina</taxon>
        <taxon>Ichthyophthirius</taxon>
    </lineage>
</organism>
<sequence>MFLKKKFLKKQQIKRVFLLMFFRQKNSQKKMRIINLRNGNFLFQVKLLNNSLIQQVWVNWKKLLNKQLTHSLTKNFLQIQIQQMEILKLILQNQQLLDLYSWAQIIIVQSKILCLKNQVQDRIMLQMEHKCKFIILKKLFLLFLVMLLRNQIQISFKFLWLPQNSILHRLHHILNC</sequence>
<dbReference type="Proteomes" id="UP000008983">
    <property type="component" value="Unassembled WGS sequence"/>
</dbReference>
<dbReference type="InParanoid" id="G0QX22"/>
<dbReference type="EMBL" id="GL984029">
    <property type="protein sequence ID" value="EGR30233.1"/>
    <property type="molecule type" value="Genomic_DNA"/>
</dbReference>
<protein>
    <submittedName>
        <fullName evidence="1">Uncharacterized protein</fullName>
    </submittedName>
</protein>
<dbReference type="AlphaFoldDB" id="G0QX22"/>
<dbReference type="GeneID" id="14906350"/>
<name>G0QX22_ICHMU</name>
<keyword evidence="2" id="KW-1185">Reference proteome</keyword>